<evidence type="ECO:0000256" key="8">
    <source>
        <dbReference type="ARBA" id="ARBA00022967"/>
    </source>
</evidence>
<dbReference type="EC" id="7.1.1.2" evidence="3"/>
<feature type="transmembrane region" description="Helical" evidence="16">
    <location>
        <begin position="76"/>
        <end position="98"/>
    </location>
</feature>
<evidence type="ECO:0000256" key="15">
    <source>
        <dbReference type="ARBA" id="ARBA00049551"/>
    </source>
</evidence>
<evidence type="ECO:0000313" key="17">
    <source>
        <dbReference type="EMBL" id="AYR05210.1"/>
    </source>
</evidence>
<keyword evidence="11" id="KW-0520">NAD</keyword>
<feature type="transmembrane region" description="Helical" evidence="16">
    <location>
        <begin position="125"/>
        <end position="147"/>
    </location>
</feature>
<gene>
    <name evidence="17" type="primary">nad6</name>
</gene>
<feature type="transmembrane region" description="Helical" evidence="16">
    <location>
        <begin position="44"/>
        <end position="64"/>
    </location>
</feature>
<comment type="catalytic activity">
    <reaction evidence="15">
        <text>a ubiquinone + NADH + 5 H(+)(in) = a ubiquinol + NAD(+) + 4 H(+)(out)</text>
        <dbReference type="Rhea" id="RHEA:29091"/>
        <dbReference type="Rhea" id="RHEA-COMP:9565"/>
        <dbReference type="Rhea" id="RHEA-COMP:9566"/>
        <dbReference type="ChEBI" id="CHEBI:15378"/>
        <dbReference type="ChEBI" id="CHEBI:16389"/>
        <dbReference type="ChEBI" id="CHEBI:17976"/>
        <dbReference type="ChEBI" id="CHEBI:57540"/>
        <dbReference type="ChEBI" id="CHEBI:57945"/>
        <dbReference type="EC" id="7.1.1.2"/>
    </reaction>
</comment>
<dbReference type="InterPro" id="IPR050269">
    <property type="entry name" value="ComplexI_Subunit6"/>
</dbReference>
<dbReference type="GO" id="GO:0008137">
    <property type="term" value="F:NADH dehydrogenase (ubiquinone) activity"/>
    <property type="evidence" value="ECO:0007669"/>
    <property type="project" value="UniProtKB-EC"/>
</dbReference>
<feature type="transmembrane region" description="Helical" evidence="16">
    <location>
        <begin position="20"/>
        <end position="38"/>
    </location>
</feature>
<comment type="subcellular location">
    <subcellularLocation>
        <location evidence="1">Mitochondrion membrane</location>
        <topology evidence="1">Multi-pass membrane protein</topology>
    </subcellularLocation>
</comment>
<evidence type="ECO:0000256" key="16">
    <source>
        <dbReference type="SAM" id="Phobius"/>
    </source>
</evidence>
<reference evidence="17" key="2">
    <citation type="submission" date="2018-09" db="EMBL/GenBank/DDBJ databases">
        <authorList>
            <person name="James G."/>
        </authorList>
    </citation>
    <scope>NUCLEOTIDE SEQUENCE</scope>
</reference>
<dbReference type="PANTHER" id="PTHR11435:SF1">
    <property type="entry name" value="NADH-UBIQUINONE OXIDOREDUCTASE CHAIN 6"/>
    <property type="match status" value="1"/>
</dbReference>
<keyword evidence="8" id="KW-1278">Translocase</keyword>
<evidence type="ECO:0000256" key="4">
    <source>
        <dbReference type="ARBA" id="ARBA00021095"/>
    </source>
</evidence>
<evidence type="ECO:0000256" key="9">
    <source>
        <dbReference type="ARBA" id="ARBA00022982"/>
    </source>
</evidence>
<keyword evidence="9" id="KW-0249">Electron transport</keyword>
<name>A0A3G3MEF9_9CUCU</name>
<dbReference type="EMBL" id="MH940183">
    <property type="protein sequence ID" value="AYR05210.1"/>
    <property type="molecule type" value="Genomic_DNA"/>
</dbReference>
<evidence type="ECO:0000256" key="1">
    <source>
        <dbReference type="ARBA" id="ARBA00004225"/>
    </source>
</evidence>
<reference evidence="17" key="1">
    <citation type="journal article" date="2015" name="Mol. Biol. Evol.">
        <title>Soup to Tree: The Phylogeny of Beetles Inferred by Mitochondrial Metagenomics of a Bornean Rainforest Sample.</title>
        <authorList>
            <person name="Crampton-Platt A."/>
            <person name="Timmermans M.J."/>
            <person name="Gimmel M.L."/>
            <person name="Kutty S.N."/>
            <person name="Cockerill T.D."/>
            <person name="Vun Khen C."/>
            <person name="Vogler A.P."/>
        </authorList>
    </citation>
    <scope>NUCLEOTIDE SEQUENCE</scope>
</reference>
<evidence type="ECO:0000256" key="7">
    <source>
        <dbReference type="ARBA" id="ARBA00022692"/>
    </source>
</evidence>
<evidence type="ECO:0000256" key="11">
    <source>
        <dbReference type="ARBA" id="ARBA00023027"/>
    </source>
</evidence>
<keyword evidence="5" id="KW-0813">Transport</keyword>
<keyword evidence="12 17" id="KW-0496">Mitochondrion</keyword>
<evidence type="ECO:0000256" key="3">
    <source>
        <dbReference type="ARBA" id="ARBA00012944"/>
    </source>
</evidence>
<evidence type="ECO:0000256" key="13">
    <source>
        <dbReference type="ARBA" id="ARBA00023136"/>
    </source>
</evidence>
<evidence type="ECO:0000256" key="2">
    <source>
        <dbReference type="ARBA" id="ARBA00005698"/>
    </source>
</evidence>
<organism evidence="17">
    <name type="scientific">Anthribidae sp. 2 ACP-2013</name>
    <dbReference type="NCBI Taxonomy" id="1434429"/>
    <lineage>
        <taxon>Eukaryota</taxon>
        <taxon>Metazoa</taxon>
        <taxon>Ecdysozoa</taxon>
        <taxon>Arthropoda</taxon>
        <taxon>Hexapoda</taxon>
        <taxon>Insecta</taxon>
        <taxon>Pterygota</taxon>
        <taxon>Neoptera</taxon>
        <taxon>Endopterygota</taxon>
        <taxon>Coleoptera</taxon>
        <taxon>Polyphaga</taxon>
        <taxon>Cucujiformia</taxon>
        <taxon>Anthribidae</taxon>
    </lineage>
</organism>
<evidence type="ECO:0000256" key="14">
    <source>
        <dbReference type="ARBA" id="ARBA00031019"/>
    </source>
</evidence>
<evidence type="ECO:0000256" key="5">
    <source>
        <dbReference type="ARBA" id="ARBA00022448"/>
    </source>
</evidence>
<dbReference type="GO" id="GO:0031966">
    <property type="term" value="C:mitochondrial membrane"/>
    <property type="evidence" value="ECO:0007669"/>
    <property type="project" value="UniProtKB-SubCell"/>
</dbReference>
<keyword evidence="10 16" id="KW-1133">Transmembrane helix</keyword>
<keyword evidence="13 16" id="KW-0472">Membrane</keyword>
<geneLocation type="mitochondrion" evidence="17"/>
<comment type="similarity">
    <text evidence="2">Belongs to the complex I subunit 6 family.</text>
</comment>
<sequence>MIISLLISISSLFLMMKHPLSLGVLILIQTLLISLISGELNSTFWFSYILFLILIGGLMIMFIYMTSIASNEKFKISLMIIMTFLISNFFILCMNFDLQEIQNYTQMIKINSINFALNKYINSNLLFTFLLIIIYLLITMIAVINLTKSLMGPLRQMS</sequence>
<evidence type="ECO:0000256" key="10">
    <source>
        <dbReference type="ARBA" id="ARBA00022989"/>
    </source>
</evidence>
<accession>A0A3G3MEF9</accession>
<dbReference type="PANTHER" id="PTHR11435">
    <property type="entry name" value="NADH UBIQUINONE OXIDOREDUCTASE SUBUNIT ND6"/>
    <property type="match status" value="1"/>
</dbReference>
<evidence type="ECO:0000256" key="6">
    <source>
        <dbReference type="ARBA" id="ARBA00022660"/>
    </source>
</evidence>
<evidence type="ECO:0000256" key="12">
    <source>
        <dbReference type="ARBA" id="ARBA00023128"/>
    </source>
</evidence>
<keyword evidence="7 16" id="KW-0812">Transmembrane</keyword>
<keyword evidence="6" id="KW-0679">Respiratory chain</keyword>
<proteinExistence type="inferred from homology"/>
<protein>
    <recommendedName>
        <fullName evidence="4">NADH-ubiquinone oxidoreductase chain 6</fullName>
        <ecNumber evidence="3">7.1.1.2</ecNumber>
    </recommendedName>
    <alternativeName>
        <fullName evidence="14">NADH dehydrogenase subunit 6</fullName>
    </alternativeName>
</protein>
<dbReference type="AlphaFoldDB" id="A0A3G3MEF9"/>